<dbReference type="InterPro" id="IPR027417">
    <property type="entry name" value="P-loop_NTPase"/>
</dbReference>
<dbReference type="STRING" id="1157962.A0A250X6S7"/>
<accession>A0A250X6S7</accession>
<dbReference type="Gene3D" id="3.40.50.300">
    <property type="entry name" value="P-loop containing nucleotide triphosphate hydrolases"/>
    <property type="match status" value="1"/>
</dbReference>
<dbReference type="Pfam" id="PF09414">
    <property type="entry name" value="RNA_ligase"/>
    <property type="match status" value="1"/>
</dbReference>
<reference evidence="3 4" key="1">
    <citation type="submission" date="2017-08" db="EMBL/GenBank/DDBJ databases">
        <title>Acidophilic green algal genome provides insights into adaptation to an acidic environment.</title>
        <authorList>
            <person name="Hirooka S."/>
            <person name="Hirose Y."/>
            <person name="Kanesaki Y."/>
            <person name="Higuchi S."/>
            <person name="Fujiwara T."/>
            <person name="Onuma R."/>
            <person name="Era A."/>
            <person name="Ohbayashi R."/>
            <person name="Uzuka A."/>
            <person name="Nozaki H."/>
            <person name="Yoshikawa H."/>
            <person name="Miyagishima S.Y."/>
        </authorList>
    </citation>
    <scope>NUCLEOTIDE SEQUENCE [LARGE SCALE GENOMIC DNA]</scope>
    <source>
        <strain evidence="3 4">NIES-2499</strain>
    </source>
</reference>
<dbReference type="InterPro" id="IPR029021">
    <property type="entry name" value="Prot-tyrosine_phosphatase-like"/>
</dbReference>
<feature type="domain" description="Tyrosine specific protein phosphatases" evidence="2">
    <location>
        <begin position="324"/>
        <end position="417"/>
    </location>
</feature>
<dbReference type="InterPro" id="IPR057023">
    <property type="entry name" value="PTP-SAK"/>
</dbReference>
<dbReference type="OrthoDB" id="19045at2759"/>
<evidence type="ECO:0000313" key="4">
    <source>
        <dbReference type="Proteomes" id="UP000232323"/>
    </source>
</evidence>
<keyword evidence="1" id="KW-0378">Hydrolase</keyword>
<dbReference type="PANTHER" id="PTHR43883:SF1">
    <property type="entry name" value="GLUCONOKINASE"/>
    <property type="match status" value="1"/>
</dbReference>
<dbReference type="EMBL" id="BEGY01000035">
    <property type="protein sequence ID" value="GAX78765.1"/>
    <property type="molecule type" value="Genomic_DNA"/>
</dbReference>
<protein>
    <recommendedName>
        <fullName evidence="2">Tyrosine specific protein phosphatases domain-containing protein</fullName>
    </recommendedName>
</protein>
<dbReference type="SUPFAM" id="SSF52540">
    <property type="entry name" value="P-loop containing nucleoside triphosphate hydrolases"/>
    <property type="match status" value="1"/>
</dbReference>
<proteinExistence type="predicted"/>
<name>A0A250X6S7_9CHLO</name>
<gene>
    <name evidence="3" type="ORF">CEUSTIGMA_g6202.t1</name>
</gene>
<dbReference type="Gene3D" id="3.90.190.10">
    <property type="entry name" value="Protein tyrosine phosphatase superfamily"/>
    <property type="match status" value="1"/>
</dbReference>
<dbReference type="Proteomes" id="UP000232323">
    <property type="component" value="Unassembled WGS sequence"/>
</dbReference>
<sequence length="1058" mass="114328">MLQYPILCYVLQGKAFFGLGQVEGAAAAFQQGLDTSPPPSRVLSELGGPAASLRNNDSKQGTWVISSFKRTARYSAVQLMLYRLGLMWEPQVAKKGVDCCKRMLLAAAARQHYKSEEEGASSTLPWTAIAELQDSCVPCHHHHSSNEGHCDNANAGSGIDDGLSCLKIAESKTAMTAAGLLSHDADVAGERQTLPACLEGPLDPRSRYTVVVAEEAALSALDRPSENSFVRSGSVRSVLLGAAIPAGQQTAAVTLPRNTSWLIQGRLMASSTPKSRDQILAFAHLGVGVVITLTEETPLPASWFHNTTVSNQFVPVPNYHPPSERQMDLIMESMEKSMAAGLAVLVHCGGGKGRAGTVIACFMCKHGMQLMSRANLFATAAAAGMDPQASPVMTAGEAVKQLRTLRPGSIETKHQEEFVGTYSGLLWERYNRACCLEGAGCGTAASSLMEDTANTAAVLVLQQESAGHNLLSKPIWESSLQTKKEEGTGTTFLGQQQVPLCGIKDTTPPAQAQASMASAWKLPSGYPRTPHLPFSPQVAADDVILPNSCACSQLLHHEVIITEKMDGGNCFIHRGSVFARSMRQEASHESFSMAKAAVAEWGHLLPDHLAIVAENMQGIHSIEYKGLTSPLYLLAVWDCSGAQGAGCWGSWDQVEAVAVLIGLPTVPVLFRGEFNSTGEIQRFMDDRMARFVRSVTAGEYVEGFVIRRVCSMSAAAFGHQVAKYVRRGHNQTDKNWTRTWRQAVIHKSPHPNIEFIPSGLKESVEQLVLHHDEVLRDCQEVNSKLLPAVDTSSKDIILQQWPEEALCDYRTSVTSVDLKSSPQITVEVRQDPPRGCKKPSSKGTHHLAVAGNAVGTSSPTCIVTHRLTRQPRSINPLAAAQGSRNQKLPKLLMLVGLPGSGKSAFAEALVASGCGWVRVSQDECGGRRAAEQAFGIAALRGSDKGRHVILDRCNATVEDRRTWLDLALIGKRDKGVVAVYFDVSPEECINRVENRLNHPTLPPHRGMRAVTSFASVMQPPVMAEGFEKIIVIKTFEDANTVLSSFGSNPAAYPRQMQS</sequence>
<keyword evidence="4" id="KW-1185">Reference proteome</keyword>
<dbReference type="Pfam" id="PF22784">
    <property type="entry name" value="PTP-SAK"/>
    <property type="match status" value="1"/>
</dbReference>
<dbReference type="InterPro" id="IPR000387">
    <property type="entry name" value="Tyr_Pase_dom"/>
</dbReference>
<dbReference type="AlphaFoldDB" id="A0A250X6S7"/>
<comment type="caution">
    <text evidence="3">The sequence shown here is derived from an EMBL/GenBank/DDBJ whole genome shotgun (WGS) entry which is preliminary data.</text>
</comment>
<dbReference type="SUPFAM" id="SSF52799">
    <property type="entry name" value="(Phosphotyrosine protein) phosphatases II"/>
    <property type="match status" value="1"/>
</dbReference>
<dbReference type="SUPFAM" id="SSF56091">
    <property type="entry name" value="DNA ligase/mRNA capping enzyme, catalytic domain"/>
    <property type="match status" value="1"/>
</dbReference>
<dbReference type="InterPro" id="IPR003595">
    <property type="entry name" value="Tyr_Pase_cat"/>
</dbReference>
<evidence type="ECO:0000259" key="2">
    <source>
        <dbReference type="PROSITE" id="PS50056"/>
    </source>
</evidence>
<dbReference type="InterPro" id="IPR021122">
    <property type="entry name" value="RNA_ligase_dom_REL/Rnl2"/>
</dbReference>
<evidence type="ECO:0000256" key="1">
    <source>
        <dbReference type="ARBA" id="ARBA00022801"/>
    </source>
</evidence>
<dbReference type="SMART" id="SM00404">
    <property type="entry name" value="PTPc_motif"/>
    <property type="match status" value="1"/>
</dbReference>
<dbReference type="PANTHER" id="PTHR43883">
    <property type="entry name" value="SLR0207 PROTEIN"/>
    <property type="match status" value="1"/>
</dbReference>
<dbReference type="PROSITE" id="PS50056">
    <property type="entry name" value="TYR_PHOSPHATASE_2"/>
    <property type="match status" value="1"/>
</dbReference>
<dbReference type="Pfam" id="PF13671">
    <property type="entry name" value="AAA_33"/>
    <property type="match status" value="1"/>
</dbReference>
<evidence type="ECO:0000313" key="3">
    <source>
        <dbReference type="EMBL" id="GAX78765.1"/>
    </source>
</evidence>
<dbReference type="InterPro" id="IPR052732">
    <property type="entry name" value="Cell-binding_unc_protein"/>
</dbReference>
<dbReference type="GO" id="GO:0016791">
    <property type="term" value="F:phosphatase activity"/>
    <property type="evidence" value="ECO:0007669"/>
    <property type="project" value="UniProtKB-ARBA"/>
</dbReference>
<organism evidence="3 4">
    <name type="scientific">Chlamydomonas eustigma</name>
    <dbReference type="NCBI Taxonomy" id="1157962"/>
    <lineage>
        <taxon>Eukaryota</taxon>
        <taxon>Viridiplantae</taxon>
        <taxon>Chlorophyta</taxon>
        <taxon>core chlorophytes</taxon>
        <taxon>Chlorophyceae</taxon>
        <taxon>CS clade</taxon>
        <taxon>Chlamydomonadales</taxon>
        <taxon>Chlamydomonadaceae</taxon>
        <taxon>Chlamydomonas</taxon>
    </lineage>
</organism>